<evidence type="ECO:0008006" key="9">
    <source>
        <dbReference type="Google" id="ProtNLM"/>
    </source>
</evidence>
<dbReference type="GO" id="GO:0046872">
    <property type="term" value="F:metal ion binding"/>
    <property type="evidence" value="ECO:0007669"/>
    <property type="project" value="UniProtKB-KW"/>
</dbReference>
<dbReference type="Gene3D" id="3.30.70.20">
    <property type="match status" value="1"/>
</dbReference>
<dbReference type="Pfam" id="PF04432">
    <property type="entry name" value="FrhB_FdhB_C"/>
    <property type="match status" value="1"/>
</dbReference>
<dbReference type="InterPro" id="IPR007516">
    <property type="entry name" value="Co_F420_Hydgase/DH_bsu_N"/>
</dbReference>
<organism evidence="8">
    <name type="scientific">Candidatus Methanophaga sp. ANME-1 ERB7</name>
    <dbReference type="NCBI Taxonomy" id="2759913"/>
    <lineage>
        <taxon>Archaea</taxon>
        <taxon>Methanobacteriati</taxon>
        <taxon>Methanobacteriota</taxon>
        <taxon>Stenosarchaea group</taxon>
        <taxon>Methanomicrobia</taxon>
        <taxon>Candidatus Methanophagales</taxon>
        <taxon>Candidatus Methanophagaceae</taxon>
        <taxon>Candidatus Methanophaga</taxon>
    </lineage>
</organism>
<keyword evidence="4" id="KW-0408">Iron</keyword>
<evidence type="ECO:0000256" key="3">
    <source>
        <dbReference type="ARBA" id="ARBA00023002"/>
    </source>
</evidence>
<gene>
    <name evidence="8" type="ORF">PEKJEAHP_00038</name>
</gene>
<sequence length="361" mass="39655">MVEEAAGLAMEDQKYVRLPTFLERGFSDLNREVVSKRICCLCGTCAAFCDKIKIGDGKNEEAPEFSEDYDTVCGLCYTLCPRISLPLPELERRIFGAVQEDVLGVYRNCYAVKSKKGDITGQDGGTVTALLAYALEEGVLDCAAITAADDQWRPKTKVATNNADLKAGAGTKYTLYPSVIGVRDALEEGHTAIGFVGLPCQIQGLRKVQMSEQPYDVGIDKLKLLIGLFCMENFREELLDYIAEKYTKLENVSKCDIKGKDFSVYADEKHSIPLVDIEDYVGDGCSVCMDFTAELADISVGSVGSEEGWSTVFVRSERGEELVKGARAKGYIEVKEIDDKGFGLIRRLAERKKASGVARSE</sequence>
<dbReference type="AlphaFoldDB" id="A0A7G9Z9V3"/>
<evidence type="ECO:0000313" key="8">
    <source>
        <dbReference type="EMBL" id="QNO57037.1"/>
    </source>
</evidence>
<evidence type="ECO:0000259" key="6">
    <source>
        <dbReference type="Pfam" id="PF04422"/>
    </source>
</evidence>
<dbReference type="SUPFAM" id="SSF54862">
    <property type="entry name" value="4Fe-4S ferredoxins"/>
    <property type="match status" value="1"/>
</dbReference>
<dbReference type="GO" id="GO:0052592">
    <property type="term" value="F:oxidoreductase activity, acting on CH or CH2 groups, with an iron-sulfur protein as acceptor"/>
    <property type="evidence" value="ECO:0007669"/>
    <property type="project" value="TreeGrafter"/>
</dbReference>
<dbReference type="Pfam" id="PF04422">
    <property type="entry name" value="FrhB_FdhB_N"/>
    <property type="match status" value="1"/>
</dbReference>
<comment type="cofactor">
    <cofactor evidence="1">
        <name>FAD</name>
        <dbReference type="ChEBI" id="CHEBI:57692"/>
    </cofactor>
</comment>
<reference evidence="8" key="1">
    <citation type="submission" date="2020-06" db="EMBL/GenBank/DDBJ databases">
        <title>Unique genomic features of the anaerobic methanotrophic archaea.</title>
        <authorList>
            <person name="Chadwick G.L."/>
            <person name="Skennerton C.T."/>
            <person name="Laso-Perez R."/>
            <person name="Leu A.O."/>
            <person name="Speth D.R."/>
            <person name="Yu H."/>
            <person name="Morgan-Lang C."/>
            <person name="Hatzenpichler R."/>
            <person name="Goudeau D."/>
            <person name="Malmstrom R."/>
            <person name="Brazelton W.J."/>
            <person name="Woyke T."/>
            <person name="Hallam S.J."/>
            <person name="Tyson G.W."/>
            <person name="Wegener G."/>
            <person name="Boetius A."/>
            <person name="Orphan V."/>
        </authorList>
    </citation>
    <scope>NUCLEOTIDE SEQUENCE</scope>
</reference>
<evidence type="ECO:0000256" key="4">
    <source>
        <dbReference type="ARBA" id="ARBA00023004"/>
    </source>
</evidence>
<dbReference type="PANTHER" id="PTHR31332">
    <property type="entry name" value="7-HYDROXYMETHYL CHLOROPHYLL A REDUCTASE, CHLOROPLASTIC"/>
    <property type="match status" value="1"/>
</dbReference>
<dbReference type="InterPro" id="IPR045220">
    <property type="entry name" value="FRHB/FDHB/HCAR-like"/>
</dbReference>
<dbReference type="GO" id="GO:0051536">
    <property type="term" value="F:iron-sulfur cluster binding"/>
    <property type="evidence" value="ECO:0007669"/>
    <property type="project" value="UniProtKB-KW"/>
</dbReference>
<evidence type="ECO:0000256" key="2">
    <source>
        <dbReference type="ARBA" id="ARBA00022723"/>
    </source>
</evidence>
<evidence type="ECO:0000256" key="1">
    <source>
        <dbReference type="ARBA" id="ARBA00001974"/>
    </source>
</evidence>
<keyword evidence="2" id="KW-0479">Metal-binding</keyword>
<dbReference type="PANTHER" id="PTHR31332:SF6">
    <property type="entry name" value="FORMATE DEHYDROGENASE SUBUNIT BETA"/>
    <property type="match status" value="1"/>
</dbReference>
<evidence type="ECO:0000259" key="7">
    <source>
        <dbReference type="Pfam" id="PF04432"/>
    </source>
</evidence>
<proteinExistence type="predicted"/>
<name>A0A7G9Z9V3_9EURY</name>
<evidence type="ECO:0000256" key="5">
    <source>
        <dbReference type="ARBA" id="ARBA00023014"/>
    </source>
</evidence>
<feature type="domain" description="Coenzyme F420 hydrogenase/dehydrogenase beta subunit N-terminal" evidence="6">
    <location>
        <begin position="110"/>
        <end position="177"/>
    </location>
</feature>
<feature type="domain" description="Coenzyme F420 hydrogenase/dehydrogenase beta subunit C-terminal" evidence="7">
    <location>
        <begin position="192"/>
        <end position="340"/>
    </location>
</feature>
<keyword evidence="5" id="KW-0411">Iron-sulfur</keyword>
<dbReference type="EMBL" id="MT631676">
    <property type="protein sequence ID" value="QNO57037.1"/>
    <property type="molecule type" value="Genomic_DNA"/>
</dbReference>
<accession>A0A7G9Z9V3</accession>
<dbReference type="InterPro" id="IPR007525">
    <property type="entry name" value="FrhB_FdhB_C"/>
</dbReference>
<protein>
    <recommendedName>
        <fullName evidence="9">Coenzyme F420 hydrogenase</fullName>
    </recommendedName>
</protein>
<keyword evidence="3" id="KW-0560">Oxidoreductase</keyword>